<organism evidence="2 3">
    <name type="scientific">Haloferax marinum</name>
    <dbReference type="NCBI Taxonomy" id="2666143"/>
    <lineage>
        <taxon>Archaea</taxon>
        <taxon>Methanobacteriati</taxon>
        <taxon>Methanobacteriota</taxon>
        <taxon>Stenosarchaea group</taxon>
        <taxon>Halobacteria</taxon>
        <taxon>Halobacteriales</taxon>
        <taxon>Haloferacaceae</taxon>
        <taxon>Haloferax</taxon>
    </lineage>
</organism>
<dbReference type="AlphaFoldDB" id="A0A6A8G3Z8"/>
<proteinExistence type="predicted"/>
<dbReference type="Pfam" id="PF25920">
    <property type="entry name" value="DUF7966"/>
    <property type="match status" value="1"/>
</dbReference>
<evidence type="ECO:0000313" key="2">
    <source>
        <dbReference type="EMBL" id="MRW95940.1"/>
    </source>
</evidence>
<evidence type="ECO:0000313" key="3">
    <source>
        <dbReference type="Proteomes" id="UP000443423"/>
    </source>
</evidence>
<name>A0A6A8G3Z8_9EURY</name>
<accession>A0A6A8G3Z8</accession>
<evidence type="ECO:0000256" key="1">
    <source>
        <dbReference type="SAM" id="MobiDB-lite"/>
    </source>
</evidence>
<feature type="region of interest" description="Disordered" evidence="1">
    <location>
        <begin position="85"/>
        <end position="118"/>
    </location>
</feature>
<dbReference type="RefSeq" id="WP_151109892.1">
    <property type="nucleotide sequence ID" value="NZ_WKJQ01000001.1"/>
</dbReference>
<gene>
    <name evidence="2" type="ORF">GJR99_05035</name>
</gene>
<dbReference type="OrthoDB" id="292032at2157"/>
<dbReference type="EMBL" id="WKJQ01000001">
    <property type="protein sequence ID" value="MRW95940.1"/>
    <property type="molecule type" value="Genomic_DNA"/>
</dbReference>
<dbReference type="Proteomes" id="UP000443423">
    <property type="component" value="Unassembled WGS sequence"/>
</dbReference>
<keyword evidence="3" id="KW-1185">Reference proteome</keyword>
<comment type="caution">
    <text evidence="2">The sequence shown here is derived from an EMBL/GenBank/DDBJ whole genome shotgun (WGS) entry which is preliminary data.</text>
</comment>
<sequence length="118" mass="12642">MPDPATVGRALTALAYPDDGPERQGYQRTIADARDAFSDLDTAAQFLDDDGEATLRRAVGAASRDDHSCARDGRRLLRDLSRLRESIADAPPSTPGDGDHFHSGRTTVFSGAGESPDR</sequence>
<reference evidence="2 3" key="1">
    <citation type="submission" date="2019-11" db="EMBL/GenBank/DDBJ databases">
        <title>Whole genome sequence of Haloferax sp. MBLA0078.</title>
        <authorList>
            <person name="Seo M.-J."/>
            <person name="Cho E.-S."/>
        </authorList>
    </citation>
    <scope>NUCLEOTIDE SEQUENCE [LARGE SCALE GENOMIC DNA]</scope>
    <source>
        <strain evidence="2 3">MBLA0078</strain>
    </source>
</reference>
<dbReference type="InterPro" id="IPR058272">
    <property type="entry name" value="DUF7966"/>
</dbReference>
<protein>
    <submittedName>
        <fullName evidence="2">Uncharacterized protein</fullName>
    </submittedName>
</protein>